<feature type="region of interest" description="Disordered" evidence="1">
    <location>
        <begin position="1"/>
        <end position="33"/>
    </location>
</feature>
<evidence type="ECO:0000313" key="2">
    <source>
        <dbReference type="EMBL" id="MDF3834692.1"/>
    </source>
</evidence>
<organism evidence="2 3">
    <name type="scientific">Cupriavidus basilensis</name>
    <dbReference type="NCBI Taxonomy" id="68895"/>
    <lineage>
        <taxon>Bacteria</taxon>
        <taxon>Pseudomonadati</taxon>
        <taxon>Pseudomonadota</taxon>
        <taxon>Betaproteobacteria</taxon>
        <taxon>Burkholderiales</taxon>
        <taxon>Burkholderiaceae</taxon>
        <taxon>Cupriavidus</taxon>
    </lineage>
</organism>
<feature type="compositionally biased region" description="Polar residues" evidence="1">
    <location>
        <begin position="7"/>
        <end position="33"/>
    </location>
</feature>
<feature type="non-terminal residue" evidence="2">
    <location>
        <position position="1"/>
    </location>
</feature>
<evidence type="ECO:0000256" key="1">
    <source>
        <dbReference type="SAM" id="MobiDB-lite"/>
    </source>
</evidence>
<dbReference type="Proteomes" id="UP001216674">
    <property type="component" value="Unassembled WGS sequence"/>
</dbReference>
<protein>
    <submittedName>
        <fullName evidence="2">Hemagglutinin</fullName>
    </submittedName>
</protein>
<feature type="non-terminal residue" evidence="2">
    <location>
        <position position="413"/>
    </location>
</feature>
<comment type="caution">
    <text evidence="2">The sequence shown here is derived from an EMBL/GenBank/DDBJ whole genome shotgun (WGS) entry which is preliminary data.</text>
</comment>
<proteinExistence type="predicted"/>
<evidence type="ECO:0000313" key="3">
    <source>
        <dbReference type="Proteomes" id="UP001216674"/>
    </source>
</evidence>
<gene>
    <name evidence="2" type="ORF">P3W85_17250</name>
</gene>
<dbReference type="EMBL" id="JARJLM010000297">
    <property type="protein sequence ID" value="MDF3834692.1"/>
    <property type="molecule type" value="Genomic_DNA"/>
</dbReference>
<name>A0ABT6AQ38_9BURK</name>
<reference evidence="2 3" key="1">
    <citation type="submission" date="2023-03" db="EMBL/GenBank/DDBJ databases">
        <title>Draft assemblies of triclosan tolerant bacteria isolated from returned activated sludge.</title>
        <authorList>
            <person name="Van Hamelsveld S."/>
        </authorList>
    </citation>
    <scope>NUCLEOTIDE SEQUENCE [LARGE SCALE GENOMIC DNA]</scope>
    <source>
        <strain evidence="2 3">GW210010_S58</strain>
    </source>
</reference>
<accession>A0ABT6AQ38</accession>
<keyword evidence="3" id="KW-1185">Reference proteome</keyword>
<sequence>RRGVGTDGNTTSTTRGNEISPQFVASGSAGSAGKVTNSGLILATEGDVTLAGRDVQQFGVAVATTTANTRGTVHLLNSAADTQGRVTLGPGAVTAVLIDDDGKTTALDSQRDALIQDSAAQDLLRAGAASGLFDNLSRLSDRRDQSRVEIVSGGDVLFQGDSLTLATGGQIAVSATGRSFVANRAQLDVSGAVGVALAMDTNNVKVNVQGNEQRDAPGNRDSGNLLNANVWIDRRRLVYVPAGVGGYATERWYTGGGLLEVGGYLGNQGHRIGEWAAQGGTVTLGGKEVVTQAGSSINLSGGSLDVQTGYLRQTWFKGADGTLANANNAPAGVLYTGVYTGFDDEHPRWGKTATQSYASPLIGPQQVLQNGYTVGRDAGRLQVSAPTAVLEGEVVAKVFNGAQQTQARAAGLA</sequence>